<reference evidence="3" key="1">
    <citation type="submission" date="2019-05" db="EMBL/GenBank/DDBJ databases">
        <authorList>
            <consortium name="Pathogen Informatics"/>
        </authorList>
    </citation>
    <scope>NUCLEOTIDE SEQUENCE [LARGE SCALE GENOMIC DNA]</scope>
    <source>
        <strain evidence="3">NCTC12965</strain>
    </source>
</reference>
<evidence type="ECO:0000256" key="1">
    <source>
        <dbReference type="SAM" id="MobiDB-lite"/>
    </source>
</evidence>
<feature type="region of interest" description="Disordered" evidence="1">
    <location>
        <begin position="66"/>
        <end position="97"/>
    </location>
</feature>
<proteinExistence type="predicted"/>
<sequence length="129" mass="14578">MTLTLISEEGISVSHTLQGEFGAANQPEKALVTLRDGLSKLGQSLYYPRDVHIDLPMVCFIPNSQGQPTAPRCGGSAGRRTPGGKRTRRPQNRFPSRRRFYPDTHLTFLANVYNQKARKFYQRYGVHID</sequence>
<dbReference type="AlphaFoldDB" id="A0A4U9TS93"/>
<organism evidence="3">
    <name type="scientific">Serratia fonticola</name>
    <dbReference type="NCBI Taxonomy" id="47917"/>
    <lineage>
        <taxon>Bacteria</taxon>
        <taxon>Pseudomonadati</taxon>
        <taxon>Pseudomonadota</taxon>
        <taxon>Gammaproteobacteria</taxon>
        <taxon>Enterobacterales</taxon>
        <taxon>Yersiniaceae</taxon>
        <taxon>Serratia</taxon>
    </lineage>
</organism>
<evidence type="ECO:0000259" key="2">
    <source>
        <dbReference type="Pfam" id="PF12392"/>
    </source>
</evidence>
<evidence type="ECO:0000313" key="3">
    <source>
        <dbReference type="EMBL" id="VTR22523.1"/>
    </source>
</evidence>
<protein>
    <submittedName>
        <fullName evidence="3">Collagenase</fullName>
    </submittedName>
</protein>
<dbReference type="EMBL" id="CABEEZ010000028">
    <property type="protein sequence ID" value="VTR22523.1"/>
    <property type="molecule type" value="Genomic_DNA"/>
</dbReference>
<gene>
    <name evidence="3" type="ORF">NCTC12965_01535</name>
</gene>
<feature type="compositionally biased region" description="Basic residues" evidence="1">
    <location>
        <begin position="82"/>
        <end position="97"/>
    </location>
</feature>
<feature type="domain" description="Peptidase U32 collagenase" evidence="2">
    <location>
        <begin position="8"/>
        <end position="65"/>
    </location>
</feature>
<dbReference type="InterPro" id="IPR020988">
    <property type="entry name" value="Pept_U32_collagenase"/>
</dbReference>
<dbReference type="Pfam" id="PF12392">
    <property type="entry name" value="DUF3656"/>
    <property type="match status" value="1"/>
</dbReference>
<accession>A0A4U9TS93</accession>
<name>A0A4U9TS93_SERFO</name>